<dbReference type="InterPro" id="IPR032026">
    <property type="entry name" value="Ad_Cy_reg"/>
</dbReference>
<dbReference type="RefSeq" id="WP_163787718.1">
    <property type="nucleotide sequence ID" value="NZ_AP022618.1"/>
</dbReference>
<evidence type="ECO:0000259" key="1">
    <source>
        <dbReference type="Pfam" id="PF16701"/>
    </source>
</evidence>
<dbReference type="AlphaFoldDB" id="A0A1X0DLM4"/>
<organism evidence="2 3">
    <name type="scientific">Mycolicibacterium insubricum</name>
    <dbReference type="NCBI Taxonomy" id="444597"/>
    <lineage>
        <taxon>Bacteria</taxon>
        <taxon>Bacillati</taxon>
        <taxon>Actinomycetota</taxon>
        <taxon>Actinomycetes</taxon>
        <taxon>Mycobacteriales</taxon>
        <taxon>Mycobacteriaceae</taxon>
        <taxon>Mycolicibacterium</taxon>
    </lineage>
</organism>
<accession>A0A1X0DLM4</accession>
<feature type="domain" description="Adenylate cyclase regulatory" evidence="1">
    <location>
        <begin position="10"/>
        <end position="159"/>
    </location>
</feature>
<dbReference type="Pfam" id="PF16701">
    <property type="entry name" value="Ad_Cy_reg"/>
    <property type="match status" value="1"/>
</dbReference>
<evidence type="ECO:0000313" key="3">
    <source>
        <dbReference type="Proteomes" id="UP000192801"/>
    </source>
</evidence>
<name>A0A1X0DLM4_9MYCO</name>
<proteinExistence type="predicted"/>
<keyword evidence="3" id="KW-1185">Reference proteome</keyword>
<protein>
    <recommendedName>
        <fullName evidence="1">Adenylate cyclase regulatory domain-containing protein</fullName>
    </recommendedName>
</protein>
<sequence length="187" mass="20350">MSATHEDDFAQYGLLDGLEGNSRQERTDLIAWLHAQGFTTDQIRLAAPTPLLLPTSRVLGDEGRYISLRELSTETGMDPELLTRLLDAAGLPRPEDPCNAELLRADGDAIARARHFIDMGVNPDETVAILRALTAGIGQATEMMRDFVLNMLLVPGGGARSNSLTPSKSSHDERGQTCYPRLANFSS</sequence>
<dbReference type="Proteomes" id="UP000192801">
    <property type="component" value="Unassembled WGS sequence"/>
</dbReference>
<gene>
    <name evidence="2" type="ORF">BST26_02560</name>
</gene>
<comment type="caution">
    <text evidence="2">The sequence shown here is derived from an EMBL/GenBank/DDBJ whole genome shotgun (WGS) entry which is preliminary data.</text>
</comment>
<dbReference type="EMBL" id="MVHS01000004">
    <property type="protein sequence ID" value="ORA73306.1"/>
    <property type="molecule type" value="Genomic_DNA"/>
</dbReference>
<dbReference type="STRING" id="444597.BST26_02560"/>
<evidence type="ECO:0000313" key="2">
    <source>
        <dbReference type="EMBL" id="ORA73306.1"/>
    </source>
</evidence>
<reference evidence="2 3" key="1">
    <citation type="submission" date="2016-12" db="EMBL/GenBank/DDBJ databases">
        <title>The new phylogeny of genus Mycobacterium.</title>
        <authorList>
            <person name="Tortoli E."/>
            <person name="Trovato A."/>
            <person name="Cirillo D.M."/>
        </authorList>
    </citation>
    <scope>NUCLEOTIDE SEQUENCE [LARGE SCALE GENOMIC DNA]</scope>
    <source>
        <strain evidence="2 3">DSM 45130</strain>
    </source>
</reference>